<feature type="binding site" evidence="9">
    <location>
        <position position="357"/>
    </location>
    <ligand>
        <name>(2R)-2-phosphoglycerate</name>
        <dbReference type="ChEBI" id="CHEBI:58289"/>
    </ligand>
</feature>
<feature type="binding site" evidence="11">
    <location>
        <position position="147"/>
    </location>
    <ligand>
        <name>substrate</name>
    </ligand>
</feature>
<keyword evidence="9" id="KW-0963">Cytoplasm</keyword>
<dbReference type="GO" id="GO:0004634">
    <property type="term" value="F:phosphopyruvate hydratase activity"/>
    <property type="evidence" value="ECO:0007669"/>
    <property type="project" value="UniProtKB-UniRule"/>
</dbReference>
<evidence type="ECO:0000313" key="16">
    <source>
        <dbReference type="Proteomes" id="UP000033946"/>
    </source>
</evidence>
<feature type="binding site" evidence="9">
    <location>
        <position position="358"/>
    </location>
    <ligand>
        <name>(2R)-2-phosphoglycerate</name>
        <dbReference type="ChEBI" id="CHEBI:58289"/>
    </ligand>
</feature>
<comment type="function">
    <text evidence="9">Catalyzes the reversible conversion of 2-phosphoglycerate (2-PG) into phosphoenolpyruvate (PEP). It is essential for the degradation of carbohydrates via glycolysis.</text>
</comment>
<dbReference type="GO" id="GO:0000015">
    <property type="term" value="C:phosphopyruvate hydratase complex"/>
    <property type="evidence" value="ECO:0007669"/>
    <property type="project" value="InterPro"/>
</dbReference>
<feature type="domain" description="Enolase N-terminal" evidence="14">
    <location>
        <begin position="4"/>
        <end position="123"/>
    </location>
</feature>
<feature type="active site" description="Proton acceptor" evidence="9 10">
    <location>
        <position position="328"/>
    </location>
</feature>
<feature type="binding site" evidence="9">
    <location>
        <position position="155"/>
    </location>
    <ligand>
        <name>(2R)-2-phosphoglycerate</name>
        <dbReference type="ChEBI" id="CHEBI:58289"/>
    </ligand>
</feature>
<dbReference type="PRINTS" id="PR00148">
    <property type="entry name" value="ENOLASE"/>
</dbReference>
<dbReference type="SUPFAM" id="SSF54826">
    <property type="entry name" value="Enolase N-terminal domain-like"/>
    <property type="match status" value="1"/>
</dbReference>
<dbReference type="SMART" id="SM01192">
    <property type="entry name" value="Enolase_C"/>
    <property type="match status" value="1"/>
</dbReference>
<organism evidence="15 16">
    <name type="scientific">candidate division WWE3 bacterium GW2011_GWA2_46_9</name>
    <dbReference type="NCBI Taxonomy" id="1619111"/>
    <lineage>
        <taxon>Bacteria</taxon>
        <taxon>Katanobacteria</taxon>
    </lineage>
</organism>
<dbReference type="UniPathway" id="UPA00109">
    <property type="reaction ID" value="UER00187"/>
</dbReference>
<comment type="cofactor">
    <cofactor evidence="12">
        <name>Mg(2+)</name>
        <dbReference type="ChEBI" id="CHEBI:18420"/>
    </cofactor>
    <text evidence="12">Mg(2+) is required for catalysis and for stabilizing the dimer.</text>
</comment>
<dbReference type="EMBL" id="LCNE01000021">
    <property type="protein sequence ID" value="KKU48219.1"/>
    <property type="molecule type" value="Genomic_DNA"/>
</dbReference>
<dbReference type="Proteomes" id="UP000033946">
    <property type="component" value="Unassembled WGS sequence"/>
</dbReference>
<keyword evidence="6 9" id="KW-0460">Magnesium</keyword>
<sequence>MSRISNIKCHKLVNSRGDWTIQTRVELEDGSVGSQVVPEGASKGEHEAVYIPVGKAVDVVTSALGSVLHGEDAFDQQNIDKILVEVDGTENKRNLGANSILSVSLAAANAAAKSLKIPLYKYLGKMYGNSDFAFPTPLFNVFNGGKHAYNNLSFQEFIVIPAKRYAFDKAYEIGVDVYDRLEKALEAGGHDTGVGDEGGFAPSGFTTSGVFELLRKAARGKYKVGDDIFFGCDIAADSFREMWRYLIHEENLSLNTQGLFDYHQQILSENEIIYYEDPFAENDERGWELLMKEFKDRALIVADDLTVTNAKLLKGVIKKGLANAVIVKPNQIGTLTETMEFIEAAKKANMAIVVSHRSGDSAEDTFIADLALAVRADFIKAGAPARGERVAKYNRLLDIYYDKFIDNVDVSA</sequence>
<comment type="catalytic activity">
    <reaction evidence="9">
        <text>(2R)-2-phosphoglycerate = phosphoenolpyruvate + H2O</text>
        <dbReference type="Rhea" id="RHEA:10164"/>
        <dbReference type="ChEBI" id="CHEBI:15377"/>
        <dbReference type="ChEBI" id="CHEBI:58289"/>
        <dbReference type="ChEBI" id="CHEBI:58702"/>
        <dbReference type="EC" id="4.2.1.11"/>
    </reaction>
</comment>
<dbReference type="InterPro" id="IPR036849">
    <property type="entry name" value="Enolase-like_C_sf"/>
</dbReference>
<evidence type="ECO:0000256" key="2">
    <source>
        <dbReference type="ARBA" id="ARBA00009604"/>
    </source>
</evidence>
<name>A0A0G1QTK9_UNCKA</name>
<evidence type="ECO:0000256" key="3">
    <source>
        <dbReference type="ARBA" id="ARBA00012058"/>
    </source>
</evidence>
<evidence type="ECO:0000259" key="14">
    <source>
        <dbReference type="SMART" id="SM01193"/>
    </source>
</evidence>
<evidence type="ECO:0000256" key="12">
    <source>
        <dbReference type="PIRSR" id="PIRSR001400-3"/>
    </source>
</evidence>
<feature type="binding site" evidence="9">
    <location>
        <position position="328"/>
    </location>
    <ligand>
        <name>(2R)-2-phosphoglycerate</name>
        <dbReference type="ChEBI" id="CHEBI:58289"/>
    </ligand>
</feature>
<feature type="binding site" evidence="9 12">
    <location>
        <position position="303"/>
    </location>
    <ligand>
        <name>Mg(2+)</name>
        <dbReference type="ChEBI" id="CHEBI:18420"/>
    </ligand>
</feature>
<keyword evidence="7 9" id="KW-0324">Glycolysis</keyword>
<feature type="binding site" evidence="11">
    <location>
        <begin position="355"/>
        <end position="358"/>
    </location>
    <ligand>
        <name>substrate</name>
    </ligand>
</feature>
<feature type="domain" description="Enolase C-terminal TIM barrel" evidence="13">
    <location>
        <begin position="131"/>
        <end position="407"/>
    </location>
</feature>
<dbReference type="HAMAP" id="MF_00318">
    <property type="entry name" value="Enolase"/>
    <property type="match status" value="1"/>
</dbReference>
<comment type="pathway">
    <text evidence="1 9">Carbohydrate degradation; glycolysis; pyruvate from D-glyceraldehyde 3-phosphate: step 4/5.</text>
</comment>
<dbReference type="Gene3D" id="3.30.390.10">
    <property type="entry name" value="Enolase-like, N-terminal domain"/>
    <property type="match status" value="1"/>
</dbReference>
<feature type="binding site" evidence="9">
    <location>
        <position position="380"/>
    </location>
    <ligand>
        <name>(2R)-2-phosphoglycerate</name>
        <dbReference type="ChEBI" id="CHEBI:58289"/>
    </ligand>
</feature>
<evidence type="ECO:0000256" key="7">
    <source>
        <dbReference type="ARBA" id="ARBA00023152"/>
    </source>
</evidence>
<gene>
    <name evidence="9" type="primary">eno</name>
    <name evidence="15" type="ORF">UX69_C0021G0009</name>
</gene>
<evidence type="ECO:0000256" key="6">
    <source>
        <dbReference type="ARBA" id="ARBA00022842"/>
    </source>
</evidence>
<feature type="binding site" evidence="11">
    <location>
        <position position="380"/>
    </location>
    <ligand>
        <name>substrate</name>
    </ligand>
</feature>
<dbReference type="InterPro" id="IPR020809">
    <property type="entry name" value="Enolase_CS"/>
</dbReference>
<evidence type="ECO:0000256" key="4">
    <source>
        <dbReference type="ARBA" id="ARBA00017068"/>
    </source>
</evidence>
<comment type="similarity">
    <text evidence="2 9">Belongs to the enolase family.</text>
</comment>
<comment type="subcellular location">
    <subcellularLocation>
        <location evidence="9">Cytoplasm</location>
    </subcellularLocation>
    <subcellularLocation>
        <location evidence="9">Secreted</location>
    </subcellularLocation>
    <subcellularLocation>
        <location evidence="9">Cell surface</location>
    </subcellularLocation>
    <text evidence="9">Fractions of enolase are present in both the cytoplasm and on the cell surface.</text>
</comment>
<dbReference type="EC" id="4.2.1.11" evidence="3 9"/>
<dbReference type="GO" id="GO:0006096">
    <property type="term" value="P:glycolytic process"/>
    <property type="evidence" value="ECO:0007669"/>
    <property type="project" value="UniProtKB-UniRule"/>
</dbReference>
<evidence type="ECO:0000313" key="15">
    <source>
        <dbReference type="EMBL" id="KKU48219.1"/>
    </source>
</evidence>
<feature type="binding site" evidence="11">
    <location>
        <position position="156"/>
    </location>
    <ligand>
        <name>substrate</name>
    </ligand>
</feature>
<feature type="binding site" evidence="11">
    <location>
        <position position="276"/>
    </location>
    <ligand>
        <name>substrate</name>
    </ligand>
</feature>
<evidence type="ECO:0000256" key="10">
    <source>
        <dbReference type="PIRSR" id="PIRSR001400-1"/>
    </source>
</evidence>
<dbReference type="PATRIC" id="fig|1619111.3.peg.345"/>
<comment type="cofactor">
    <cofactor evidence="9">
        <name>Mg(2+)</name>
        <dbReference type="ChEBI" id="CHEBI:18420"/>
    </cofactor>
    <text evidence="9">Binds a second Mg(2+) ion via substrate during catalysis.</text>
</comment>
<dbReference type="Gene3D" id="3.20.20.120">
    <property type="entry name" value="Enolase-like C-terminal domain"/>
    <property type="match status" value="1"/>
</dbReference>
<evidence type="ECO:0000259" key="13">
    <source>
        <dbReference type="SMART" id="SM01192"/>
    </source>
</evidence>
<protein>
    <recommendedName>
        <fullName evidence="4 9">Enolase</fullName>
        <ecNumber evidence="3 9">4.2.1.11</ecNumber>
    </recommendedName>
    <alternativeName>
        <fullName evidence="9">2-phospho-D-glycerate hydro-lyase</fullName>
    </alternativeName>
    <alternativeName>
        <fullName evidence="9">2-phosphoglycerate dehydratase</fullName>
    </alternativeName>
</protein>
<dbReference type="PROSITE" id="PS00164">
    <property type="entry name" value="ENOLASE"/>
    <property type="match status" value="1"/>
</dbReference>
<feature type="active site" description="Proton donor" evidence="9 10">
    <location>
        <position position="197"/>
    </location>
</feature>
<dbReference type="Pfam" id="PF00113">
    <property type="entry name" value="Enolase_C"/>
    <property type="match status" value="1"/>
</dbReference>
<dbReference type="PANTHER" id="PTHR11902:SF1">
    <property type="entry name" value="ENOLASE"/>
    <property type="match status" value="1"/>
</dbReference>
<keyword evidence="8 9" id="KW-0456">Lyase</keyword>
<dbReference type="PANTHER" id="PTHR11902">
    <property type="entry name" value="ENOLASE"/>
    <property type="match status" value="1"/>
</dbReference>
<evidence type="ECO:0000256" key="1">
    <source>
        <dbReference type="ARBA" id="ARBA00005031"/>
    </source>
</evidence>
<dbReference type="GO" id="GO:0000287">
    <property type="term" value="F:magnesium ion binding"/>
    <property type="evidence" value="ECO:0007669"/>
    <property type="project" value="UniProtKB-UniRule"/>
</dbReference>
<dbReference type="SFLD" id="SFLDF00002">
    <property type="entry name" value="enolase"/>
    <property type="match status" value="1"/>
</dbReference>
<dbReference type="SUPFAM" id="SSF51604">
    <property type="entry name" value="Enolase C-terminal domain-like"/>
    <property type="match status" value="1"/>
</dbReference>
<dbReference type="AlphaFoldDB" id="A0A0G1QTK9"/>
<evidence type="ECO:0000256" key="5">
    <source>
        <dbReference type="ARBA" id="ARBA00022525"/>
    </source>
</evidence>
<evidence type="ECO:0000256" key="11">
    <source>
        <dbReference type="PIRSR" id="PIRSR001400-2"/>
    </source>
</evidence>
<dbReference type="SFLD" id="SFLDS00001">
    <property type="entry name" value="Enolase"/>
    <property type="match status" value="1"/>
</dbReference>
<feature type="binding site" evidence="9 12">
    <location>
        <position position="233"/>
    </location>
    <ligand>
        <name>Mg(2+)</name>
        <dbReference type="ChEBI" id="CHEBI:18420"/>
    </ligand>
</feature>
<dbReference type="Pfam" id="PF03952">
    <property type="entry name" value="Enolase_N"/>
    <property type="match status" value="1"/>
</dbReference>
<evidence type="ECO:0000256" key="8">
    <source>
        <dbReference type="ARBA" id="ARBA00023239"/>
    </source>
</evidence>
<dbReference type="PIRSF" id="PIRSF001400">
    <property type="entry name" value="Enolase"/>
    <property type="match status" value="1"/>
</dbReference>
<evidence type="ECO:0000256" key="9">
    <source>
        <dbReference type="HAMAP-Rule" id="MF_00318"/>
    </source>
</evidence>
<dbReference type="SMART" id="SM01193">
    <property type="entry name" value="Enolase_N"/>
    <property type="match status" value="1"/>
</dbReference>
<feature type="binding site" evidence="9 12">
    <location>
        <position position="276"/>
    </location>
    <ligand>
        <name>Mg(2+)</name>
        <dbReference type="ChEBI" id="CHEBI:18420"/>
    </ligand>
</feature>
<dbReference type="InterPro" id="IPR020811">
    <property type="entry name" value="Enolase_N"/>
</dbReference>
<dbReference type="SFLD" id="SFLDG00178">
    <property type="entry name" value="enolase"/>
    <property type="match status" value="1"/>
</dbReference>
<comment type="caution">
    <text evidence="15">The sequence shown here is derived from an EMBL/GenBank/DDBJ whole genome shotgun (WGS) entry which is preliminary data.</text>
</comment>
<dbReference type="GO" id="GO:0005576">
    <property type="term" value="C:extracellular region"/>
    <property type="evidence" value="ECO:0007669"/>
    <property type="project" value="UniProtKB-SubCell"/>
</dbReference>
<reference evidence="15 16" key="1">
    <citation type="journal article" date="2015" name="Nature">
        <title>rRNA introns, odd ribosomes, and small enigmatic genomes across a large radiation of phyla.</title>
        <authorList>
            <person name="Brown C.T."/>
            <person name="Hug L.A."/>
            <person name="Thomas B.C."/>
            <person name="Sharon I."/>
            <person name="Castelle C.J."/>
            <person name="Singh A."/>
            <person name="Wilkins M.J."/>
            <person name="Williams K.H."/>
            <person name="Banfield J.F."/>
        </authorList>
    </citation>
    <scope>NUCLEOTIDE SEQUENCE [LARGE SCALE GENOMIC DNA]</scope>
</reference>
<dbReference type="GO" id="GO:0009986">
    <property type="term" value="C:cell surface"/>
    <property type="evidence" value="ECO:0007669"/>
    <property type="project" value="UniProtKB-SubCell"/>
</dbReference>
<keyword evidence="9 12" id="KW-0479">Metal-binding</keyword>
<dbReference type="InterPro" id="IPR029017">
    <property type="entry name" value="Enolase-like_N"/>
</dbReference>
<dbReference type="InterPro" id="IPR000941">
    <property type="entry name" value="Enolase"/>
</dbReference>
<feature type="binding site" evidence="11">
    <location>
        <position position="303"/>
    </location>
    <ligand>
        <name>substrate</name>
    </ligand>
</feature>
<accession>A0A0G1QTK9</accession>
<proteinExistence type="inferred from homology"/>
<keyword evidence="5 9" id="KW-0964">Secreted</keyword>
<dbReference type="InterPro" id="IPR020810">
    <property type="entry name" value="Enolase_C"/>
</dbReference>